<reference evidence="1 2" key="1">
    <citation type="submission" date="2016-02" db="EMBL/GenBank/DDBJ databases">
        <title>Genome sequence of Halalkalicoccus paucihalophilus DSM 24557.</title>
        <authorList>
            <person name="Poehlein A."/>
            <person name="Daniel R."/>
        </authorList>
    </citation>
    <scope>NUCLEOTIDE SEQUENCE [LARGE SCALE GENOMIC DNA]</scope>
    <source>
        <strain evidence="1 2">DSM 24557</strain>
    </source>
</reference>
<keyword evidence="2" id="KW-1185">Reference proteome</keyword>
<dbReference type="PATRIC" id="fig|1008153.3.peg.2419"/>
<organism evidence="1 2">
    <name type="scientific">Halalkalicoccus paucihalophilus</name>
    <dbReference type="NCBI Taxonomy" id="1008153"/>
    <lineage>
        <taxon>Archaea</taxon>
        <taxon>Methanobacteriati</taxon>
        <taxon>Methanobacteriota</taxon>
        <taxon>Stenosarchaea group</taxon>
        <taxon>Halobacteria</taxon>
        <taxon>Halobacteriales</taxon>
        <taxon>Halococcaceae</taxon>
        <taxon>Halalkalicoccus</taxon>
    </lineage>
</organism>
<accession>A0A151ADL4</accession>
<name>A0A151ADL4_9EURY</name>
<dbReference type="Proteomes" id="UP000075321">
    <property type="component" value="Unassembled WGS sequence"/>
</dbReference>
<dbReference type="AlphaFoldDB" id="A0A151ADL4"/>
<dbReference type="SUPFAM" id="SSF52402">
    <property type="entry name" value="Adenine nucleotide alpha hydrolases-like"/>
    <property type="match status" value="1"/>
</dbReference>
<evidence type="ECO:0000313" key="2">
    <source>
        <dbReference type="Proteomes" id="UP000075321"/>
    </source>
</evidence>
<proteinExistence type="predicted"/>
<sequence length="370" mass="41177">MRAADRDVHCYHLADWVNPEARIARRVATAAGVPITLLRRGREYQANTLRKTPRAGNFVGYFNQMHAAGFEETLREEVEYLFTGHYGDMLFKGNHIPTPTIELGGLGSFPVPVEEEVESVEEYVAGRVSAAPAYIRDALSRDMDDVYAANVSREGEGIVDHGVAYGSLREATICSRCPLTNGTSQFFYYGTLQMMPSGTLFLDNRLIDLFLSTPASSLLRGNLIGKTIEYLDPDLAKIPHGSTNVPLSSPAALQPIGRIATAFKRRHLSKPLEEPHWTAGPWTDHAELIRSQGFVRETIDEHEELIRSLPFLSWEGVNECYRNHLDGADNLAALYTLVTFLRMPLTRRLAHAERSVATTPHSGIESVPRS</sequence>
<comment type="caution">
    <text evidence="1">The sequence shown here is derived from an EMBL/GenBank/DDBJ whole genome shotgun (WGS) entry which is preliminary data.</text>
</comment>
<evidence type="ECO:0000313" key="1">
    <source>
        <dbReference type="EMBL" id="KYH25694.1"/>
    </source>
</evidence>
<gene>
    <name evidence="1" type="ORF">HAPAU_23700</name>
</gene>
<dbReference type="EMBL" id="LTAZ01000005">
    <property type="protein sequence ID" value="KYH25694.1"/>
    <property type="molecule type" value="Genomic_DNA"/>
</dbReference>
<protein>
    <submittedName>
        <fullName evidence="1">Uncharacterized protein</fullName>
    </submittedName>
</protein>